<name>A0A6M4WZC8_9ACTN</name>
<dbReference type="PROSITE" id="PS50112">
    <property type="entry name" value="PAS"/>
    <property type="match status" value="1"/>
</dbReference>
<dbReference type="InterPro" id="IPR003018">
    <property type="entry name" value="GAF"/>
</dbReference>
<dbReference type="InterPro" id="IPR000700">
    <property type="entry name" value="PAS-assoc_C"/>
</dbReference>
<dbReference type="SMART" id="SM00091">
    <property type="entry name" value="PAS"/>
    <property type="match status" value="2"/>
</dbReference>
<keyword evidence="6" id="KW-1185">Reference proteome</keyword>
<dbReference type="PANTHER" id="PTHR43156">
    <property type="entry name" value="STAGE II SPORULATION PROTEIN E-RELATED"/>
    <property type="match status" value="1"/>
</dbReference>
<dbReference type="InterPro" id="IPR052016">
    <property type="entry name" value="Bact_Sigma-Reg"/>
</dbReference>
<accession>A0A6M4WZC8</accession>
<evidence type="ECO:0000313" key="6">
    <source>
        <dbReference type="Proteomes" id="UP000502665"/>
    </source>
</evidence>
<gene>
    <name evidence="5" type="ORF">G9272_39715</name>
</gene>
<dbReference type="InterPro" id="IPR036890">
    <property type="entry name" value="HATPase_C_sf"/>
</dbReference>
<dbReference type="PANTHER" id="PTHR43156:SF2">
    <property type="entry name" value="STAGE II SPORULATION PROTEIN E"/>
    <property type="match status" value="1"/>
</dbReference>
<evidence type="ECO:0000259" key="4">
    <source>
        <dbReference type="PROSITE" id="PS50113"/>
    </source>
</evidence>
<evidence type="ECO:0000313" key="5">
    <source>
        <dbReference type="EMBL" id="QJT05698.1"/>
    </source>
</evidence>
<dbReference type="InterPro" id="IPR000014">
    <property type="entry name" value="PAS"/>
</dbReference>
<dbReference type="EMBL" id="CP049838">
    <property type="protein sequence ID" value="QJT05698.1"/>
    <property type="molecule type" value="Genomic_DNA"/>
</dbReference>
<dbReference type="InterPro" id="IPR003594">
    <property type="entry name" value="HATPase_dom"/>
</dbReference>
<dbReference type="InterPro" id="IPR035965">
    <property type="entry name" value="PAS-like_dom_sf"/>
</dbReference>
<dbReference type="InterPro" id="IPR013656">
    <property type="entry name" value="PAS_4"/>
</dbReference>
<dbReference type="GO" id="GO:0016791">
    <property type="term" value="F:phosphatase activity"/>
    <property type="evidence" value="ECO:0007669"/>
    <property type="project" value="TreeGrafter"/>
</dbReference>
<feature type="compositionally biased region" description="Basic and acidic residues" evidence="2">
    <location>
        <begin position="12"/>
        <end position="21"/>
    </location>
</feature>
<evidence type="ECO:0000256" key="2">
    <source>
        <dbReference type="SAM" id="MobiDB-lite"/>
    </source>
</evidence>
<keyword evidence="1" id="KW-0378">Hydrolase</keyword>
<sequence length="822" mass="89128">MSAMTGSDPADDDRVARRSNDPVDEAGSARATVDPHGIVTGWSKGARRLLGYRSAEIIGRPAALLLAGEPPTQTLRSLRTLPRWNGAVRLLHRDGHRLTVDLLAHRREPEQEQVPDSGEDVGVGEWFLVSSLARPVSPTQDDALVMWAFARSPSATALYDTGLRLRRANADMERVIGLPEAAMQGLRVSEIVVDPEGDRTEECMRRALETGEQQHLRQALHLVGHDRESIWTTSFTPVRDTEGTVRGVLLSAHDMTEEHLARERLALLNDASVRIGSTLDLARTAQELADVAVPRLADFVTVDLLPAIEGGDDPPTGPPTSPVMLRRVANQSVLEGCPEAVVEYGALAAYPDESPAAECLAADRPLIRKVTEPAIGRWASQVPDRADRVRRYGFHSVLAVPMRARGITLGVATFSRHRRPEPFEQDDLLLGEEITARAAVCIDNARRYTRERRTSLTLQSSLLPQRLPPQAAVDVASRYLPASTQAGVGGDWFDVIPLSGARVALVVGDVVGHGIQASATMGRLRTAVRTLADVDLPPDELLTHLDDLVIHLSAEAERAADTDGGIGATCLYAVYDPVSRRCTLARAGHPVPALTTPDGTVEFLDVPAGPPLGLGGLPFEATEIELPEGSVLALYTDGLVEARGRDIDEGLNVLRATLARQNPSLEDTCDTVLRTLLPERPTDDVALLMARTRALDAAHVATWDVPSHPASVAETRKNACRQLDLWGMDEAAFVTELIVSELVTNAIRYGGAPIQLRLIRDRNLICEVSDASSTAPHLRRARTFDEGGRGLLLVAQLTQSWGTRHTYSGKTIWAEQEIPASP</sequence>
<dbReference type="Pfam" id="PF01590">
    <property type="entry name" value="GAF"/>
    <property type="match status" value="1"/>
</dbReference>
<evidence type="ECO:0000259" key="3">
    <source>
        <dbReference type="PROSITE" id="PS50112"/>
    </source>
</evidence>
<dbReference type="NCBIfam" id="TIGR00229">
    <property type="entry name" value="sensory_box"/>
    <property type="match status" value="1"/>
</dbReference>
<feature type="domain" description="PAS" evidence="3">
    <location>
        <begin position="33"/>
        <end position="60"/>
    </location>
</feature>
<dbReference type="CDD" id="cd00130">
    <property type="entry name" value="PAS"/>
    <property type="match status" value="1"/>
</dbReference>
<dbReference type="PROSITE" id="PS50113">
    <property type="entry name" value="PAC"/>
    <property type="match status" value="1"/>
</dbReference>
<dbReference type="InterPro" id="IPR029016">
    <property type="entry name" value="GAF-like_dom_sf"/>
</dbReference>
<proteinExistence type="predicted"/>
<dbReference type="SUPFAM" id="SSF81606">
    <property type="entry name" value="PP2C-like"/>
    <property type="match status" value="1"/>
</dbReference>
<dbReference type="Pfam" id="PF13581">
    <property type="entry name" value="HATPase_c_2"/>
    <property type="match status" value="1"/>
</dbReference>
<feature type="region of interest" description="Disordered" evidence="2">
    <location>
        <begin position="1"/>
        <end position="36"/>
    </location>
</feature>
<dbReference type="Pfam" id="PF07228">
    <property type="entry name" value="SpoIIE"/>
    <property type="match status" value="1"/>
</dbReference>
<dbReference type="AlphaFoldDB" id="A0A6M4WZC8"/>
<dbReference type="FunFam" id="3.30.450.40:FF:000035">
    <property type="entry name" value="PAS sensor protein"/>
    <property type="match status" value="1"/>
</dbReference>
<dbReference type="Gene3D" id="3.30.450.20">
    <property type="entry name" value="PAS domain"/>
    <property type="match status" value="2"/>
</dbReference>
<feature type="domain" description="PAC" evidence="4">
    <location>
        <begin position="216"/>
        <end position="267"/>
    </location>
</feature>
<reference evidence="5" key="1">
    <citation type="submission" date="2020-03" db="EMBL/GenBank/DDBJ databases">
        <title>Molecular networking-based the target discovery of potent antiproliferative macrolactams: 5/6/7/16 polycyclic ansamycins and glycosylated trienomycin from Streptomyces cacaoi subsp. asoensis.</title>
        <authorList>
            <person name="Liu L.-L."/>
        </authorList>
    </citation>
    <scope>NUCLEOTIDE SEQUENCE [LARGE SCALE GENOMIC DNA]</scope>
    <source>
        <strain evidence="5">H2S5</strain>
    </source>
</reference>
<dbReference type="InterPro" id="IPR036457">
    <property type="entry name" value="PPM-type-like_dom_sf"/>
</dbReference>
<dbReference type="SUPFAM" id="SSF55785">
    <property type="entry name" value="PYP-like sensor domain (PAS domain)"/>
    <property type="match status" value="2"/>
</dbReference>
<dbReference type="Gene3D" id="3.30.565.10">
    <property type="entry name" value="Histidine kinase-like ATPase, C-terminal domain"/>
    <property type="match status" value="1"/>
</dbReference>
<dbReference type="SUPFAM" id="SSF55781">
    <property type="entry name" value="GAF domain-like"/>
    <property type="match status" value="1"/>
</dbReference>
<dbReference type="SMART" id="SM00065">
    <property type="entry name" value="GAF"/>
    <property type="match status" value="1"/>
</dbReference>
<dbReference type="Gene3D" id="3.60.40.10">
    <property type="entry name" value="PPM-type phosphatase domain"/>
    <property type="match status" value="1"/>
</dbReference>
<organism evidence="5 6">
    <name type="scientific">Streptomyces asoensis</name>
    <dbReference type="NCBI Taxonomy" id="249586"/>
    <lineage>
        <taxon>Bacteria</taxon>
        <taxon>Bacillati</taxon>
        <taxon>Actinomycetota</taxon>
        <taxon>Actinomycetes</taxon>
        <taxon>Kitasatosporales</taxon>
        <taxon>Streptomycetaceae</taxon>
        <taxon>Streptomyces</taxon>
    </lineage>
</organism>
<dbReference type="SUPFAM" id="SSF55874">
    <property type="entry name" value="ATPase domain of HSP90 chaperone/DNA topoisomerase II/histidine kinase"/>
    <property type="match status" value="1"/>
</dbReference>
<evidence type="ECO:0000256" key="1">
    <source>
        <dbReference type="ARBA" id="ARBA00022801"/>
    </source>
</evidence>
<dbReference type="SMART" id="SM00331">
    <property type="entry name" value="PP2C_SIG"/>
    <property type="match status" value="1"/>
</dbReference>
<dbReference type="CDD" id="cd16936">
    <property type="entry name" value="HATPase_RsbW-like"/>
    <property type="match status" value="1"/>
</dbReference>
<dbReference type="InterPro" id="IPR001932">
    <property type="entry name" value="PPM-type_phosphatase-like_dom"/>
</dbReference>
<dbReference type="Proteomes" id="UP000502665">
    <property type="component" value="Chromosome"/>
</dbReference>
<dbReference type="Pfam" id="PF08448">
    <property type="entry name" value="PAS_4"/>
    <property type="match status" value="1"/>
</dbReference>
<protein>
    <submittedName>
        <fullName evidence="5">SpoIIE family protein phosphatase</fullName>
    </submittedName>
</protein>
<dbReference type="Gene3D" id="3.30.450.40">
    <property type="match status" value="1"/>
</dbReference>
<dbReference type="Pfam" id="PF13426">
    <property type="entry name" value="PAS_9"/>
    <property type="match status" value="1"/>
</dbReference>
<dbReference type="FunFam" id="3.30.565.10:FF:000028">
    <property type="entry name" value="PAS sensor protein"/>
    <property type="match status" value="1"/>
</dbReference>
<dbReference type="FunFam" id="3.60.40.10:FF:000031">
    <property type="entry name" value="PAS sensor protein"/>
    <property type="match status" value="1"/>
</dbReference>